<dbReference type="Pfam" id="PF07613">
    <property type="entry name" value="DUF1576"/>
    <property type="match status" value="2"/>
</dbReference>
<feature type="transmembrane region" description="Helical" evidence="1">
    <location>
        <begin position="304"/>
        <end position="321"/>
    </location>
</feature>
<sequence length="429" mass="44199">MAQEQVLVTQPLSEGALLLCVAAVAFALVAFGFVVSGPAEVFAGLGRILMARDTLITDYMGLGGIGAALVNAGLLTLIVTFIYRASGATISGGAVACLMLVLGFALFGKNLINIWPIVLGVYVYARFKREPFAKHINTAFFGCALSPVVSEILFSTTLPLHLSLPLALGTGATMGFILAPAAAQLFNAHAGFSLYNMGFTAGIIGTLVVAIYKSYGFVAEPVFIWSTGHNLLLGSFIGVLFLAMIGGGLILDRAALTKLRSILRLDGRSPCDFIAIAGVAPTFVNMGVSGLLTTAYVIAIGGDLNGPVIGAIFSVVGFAAYGKHPRNFVPIMAGVFLASLSKPWGAADPSIVLAALFGTTLAPIAGRFGWGWGIVAGFVHSSTVLTVGALHGGLNLYNNGFAAGIVASVVAPVILAIQSRASTDATDEP</sequence>
<evidence type="ECO:0000313" key="2">
    <source>
        <dbReference type="EMBL" id="GGC69711.1"/>
    </source>
</evidence>
<protein>
    <recommendedName>
        <fullName evidence="4">DUF1576 domain-containing protein</fullName>
    </recommendedName>
</protein>
<reference evidence="2" key="1">
    <citation type="journal article" date="2014" name="Int. J. Syst. Evol. Microbiol.">
        <title>Complete genome sequence of Corynebacterium casei LMG S-19264T (=DSM 44701T), isolated from a smear-ripened cheese.</title>
        <authorList>
            <consortium name="US DOE Joint Genome Institute (JGI-PGF)"/>
            <person name="Walter F."/>
            <person name="Albersmeier A."/>
            <person name="Kalinowski J."/>
            <person name="Ruckert C."/>
        </authorList>
    </citation>
    <scope>NUCLEOTIDE SEQUENCE</scope>
    <source>
        <strain evidence="2">CGMCC 1.12919</strain>
    </source>
</reference>
<feature type="transmembrane region" description="Helical" evidence="1">
    <location>
        <begin position="375"/>
        <end position="394"/>
    </location>
</feature>
<gene>
    <name evidence="2" type="ORF">GCM10010994_30340</name>
</gene>
<feature type="transmembrane region" description="Helical" evidence="1">
    <location>
        <begin position="400"/>
        <end position="417"/>
    </location>
</feature>
<dbReference type="EMBL" id="BMGG01000005">
    <property type="protein sequence ID" value="GGC69711.1"/>
    <property type="molecule type" value="Genomic_DNA"/>
</dbReference>
<reference evidence="2" key="2">
    <citation type="submission" date="2020-09" db="EMBL/GenBank/DDBJ databases">
        <authorList>
            <person name="Sun Q."/>
            <person name="Zhou Y."/>
        </authorList>
    </citation>
    <scope>NUCLEOTIDE SEQUENCE</scope>
    <source>
        <strain evidence="2">CGMCC 1.12919</strain>
    </source>
</reference>
<feature type="transmembrane region" description="Helical" evidence="1">
    <location>
        <begin position="136"/>
        <end position="154"/>
    </location>
</feature>
<comment type="caution">
    <text evidence="2">The sequence shown here is derived from an EMBL/GenBank/DDBJ whole genome shotgun (WGS) entry which is preliminary data.</text>
</comment>
<name>A0A916XFH4_9HYPH</name>
<feature type="transmembrane region" description="Helical" evidence="1">
    <location>
        <begin position="232"/>
        <end position="252"/>
    </location>
</feature>
<feature type="transmembrane region" description="Helical" evidence="1">
    <location>
        <begin position="273"/>
        <end position="298"/>
    </location>
</feature>
<keyword evidence="1" id="KW-0472">Membrane</keyword>
<keyword evidence="1" id="KW-1133">Transmembrane helix</keyword>
<accession>A0A916XFH4</accession>
<keyword evidence="3" id="KW-1185">Reference proteome</keyword>
<keyword evidence="1" id="KW-0812">Transmembrane</keyword>
<evidence type="ECO:0008006" key="4">
    <source>
        <dbReference type="Google" id="ProtNLM"/>
    </source>
</evidence>
<feature type="transmembrane region" description="Helical" evidence="1">
    <location>
        <begin position="59"/>
        <end position="83"/>
    </location>
</feature>
<organism evidence="2 3">
    <name type="scientific">Chelatococcus reniformis</name>
    <dbReference type="NCBI Taxonomy" id="1494448"/>
    <lineage>
        <taxon>Bacteria</taxon>
        <taxon>Pseudomonadati</taxon>
        <taxon>Pseudomonadota</taxon>
        <taxon>Alphaproteobacteria</taxon>
        <taxon>Hyphomicrobiales</taxon>
        <taxon>Chelatococcaceae</taxon>
        <taxon>Chelatococcus</taxon>
    </lineage>
</organism>
<dbReference type="RefSeq" id="WP_188610019.1">
    <property type="nucleotide sequence ID" value="NZ_BMGG01000005.1"/>
</dbReference>
<evidence type="ECO:0000313" key="3">
    <source>
        <dbReference type="Proteomes" id="UP000637002"/>
    </source>
</evidence>
<dbReference type="Proteomes" id="UP000637002">
    <property type="component" value="Unassembled WGS sequence"/>
</dbReference>
<proteinExistence type="predicted"/>
<feature type="transmembrane region" description="Helical" evidence="1">
    <location>
        <begin position="160"/>
        <end position="182"/>
    </location>
</feature>
<feature type="transmembrane region" description="Helical" evidence="1">
    <location>
        <begin position="194"/>
        <end position="212"/>
    </location>
</feature>
<dbReference type="AlphaFoldDB" id="A0A916XFH4"/>
<feature type="transmembrane region" description="Helical" evidence="1">
    <location>
        <begin position="16"/>
        <end position="39"/>
    </location>
</feature>
<dbReference type="InterPro" id="IPR011470">
    <property type="entry name" value="DUF1576"/>
</dbReference>
<evidence type="ECO:0000256" key="1">
    <source>
        <dbReference type="SAM" id="Phobius"/>
    </source>
</evidence>